<reference evidence="1" key="1">
    <citation type="submission" date="2019-06" db="EMBL/GenBank/DDBJ databases">
        <authorList>
            <person name="Zheng W."/>
        </authorList>
    </citation>
    <scope>NUCLEOTIDE SEQUENCE</scope>
    <source>
        <strain evidence="1">QDHG01</strain>
    </source>
</reference>
<comment type="caution">
    <text evidence="1">The sequence shown here is derived from an EMBL/GenBank/DDBJ whole genome shotgun (WGS) entry which is preliminary data.</text>
</comment>
<protein>
    <submittedName>
        <fullName evidence="1">Uncharacterized protein</fullName>
    </submittedName>
</protein>
<evidence type="ECO:0000313" key="1">
    <source>
        <dbReference type="EMBL" id="TNV72224.1"/>
    </source>
</evidence>
<name>A0A8J8NCK8_HALGN</name>
<keyword evidence="2" id="KW-1185">Reference proteome</keyword>
<sequence>MSNAYYNQQLTNRLLKIKEQAEGNFQQQKELINWEEQQIKIIKNRKLVLLCEKSQLERAVVMKNQNCKEQFQQ</sequence>
<dbReference type="Proteomes" id="UP000785679">
    <property type="component" value="Unassembled WGS sequence"/>
</dbReference>
<evidence type="ECO:0000313" key="2">
    <source>
        <dbReference type="Proteomes" id="UP000785679"/>
    </source>
</evidence>
<gene>
    <name evidence="1" type="ORF">FGO68_gene9098</name>
</gene>
<dbReference type="EMBL" id="RRYP01023489">
    <property type="protein sequence ID" value="TNV72224.1"/>
    <property type="molecule type" value="Genomic_DNA"/>
</dbReference>
<dbReference type="AlphaFoldDB" id="A0A8J8NCK8"/>
<proteinExistence type="predicted"/>
<accession>A0A8J8NCK8</accession>
<organism evidence="1 2">
    <name type="scientific">Halteria grandinella</name>
    <dbReference type="NCBI Taxonomy" id="5974"/>
    <lineage>
        <taxon>Eukaryota</taxon>
        <taxon>Sar</taxon>
        <taxon>Alveolata</taxon>
        <taxon>Ciliophora</taxon>
        <taxon>Intramacronucleata</taxon>
        <taxon>Spirotrichea</taxon>
        <taxon>Stichotrichia</taxon>
        <taxon>Sporadotrichida</taxon>
        <taxon>Halteriidae</taxon>
        <taxon>Halteria</taxon>
    </lineage>
</organism>